<proteinExistence type="predicted"/>
<evidence type="ECO:0000313" key="3">
    <source>
        <dbReference type="Proteomes" id="UP000053776"/>
    </source>
</evidence>
<dbReference type="EMBL" id="KQ235003">
    <property type="protein sequence ID" value="KMZ95056.1"/>
    <property type="molecule type" value="Genomic_DNA"/>
</dbReference>
<accession>A0A0J9TIZ8</accession>
<name>A0A0J9TIZ8_PLAVI</name>
<dbReference type="Proteomes" id="UP000053776">
    <property type="component" value="Unassembled WGS sequence"/>
</dbReference>
<feature type="coiled-coil region" evidence="1">
    <location>
        <begin position="232"/>
        <end position="287"/>
    </location>
</feature>
<gene>
    <name evidence="2" type="ORF">PVMG_05583</name>
</gene>
<dbReference type="AlphaFoldDB" id="A0A0J9TIZ8"/>
<evidence type="ECO:0008006" key="4">
    <source>
        <dbReference type="Google" id="ProtNLM"/>
    </source>
</evidence>
<dbReference type="OrthoDB" id="10414183at2759"/>
<keyword evidence="1" id="KW-0175">Coiled coil</keyword>
<evidence type="ECO:0000256" key="1">
    <source>
        <dbReference type="SAM" id="Coils"/>
    </source>
</evidence>
<evidence type="ECO:0000313" key="2">
    <source>
        <dbReference type="EMBL" id="KMZ95056.1"/>
    </source>
</evidence>
<organism evidence="2 3">
    <name type="scientific">Plasmodium vivax Mauritania I</name>
    <dbReference type="NCBI Taxonomy" id="1035515"/>
    <lineage>
        <taxon>Eukaryota</taxon>
        <taxon>Sar</taxon>
        <taxon>Alveolata</taxon>
        <taxon>Apicomplexa</taxon>
        <taxon>Aconoidasida</taxon>
        <taxon>Haemosporida</taxon>
        <taxon>Plasmodiidae</taxon>
        <taxon>Plasmodium</taxon>
        <taxon>Plasmodium (Plasmodium)</taxon>
    </lineage>
</organism>
<sequence>MSNPTSEPKYFKKHDYINLKKLFRSYVNINWEDEVINNFIVSKSNEIKSLKLPEISIRYLRQHLANGNVPYHYGKGDICSYINFWLNREIRSFNNLNYESNFNLFKEFEKKYSKDVLGKVENGCNNIINYIDPDTYERMETIYKMYELYDELTSTEIKMDDRCKAFGNIISLYNNALEKYDNENRKDYNLIKILFDLKNLTVKSNLPPDNVCQYRKYEFHEPKLYLKRLQEDETKRQEEEKFQKQKEQEEEKLQKQKEQEVELQRQKQQEKEELQKSQKLLQAEELDIKEPLRNGETVLSESLTHQNEREQSFGAEYPGVEGYIIRQGFSRPFFSEQQKKIDGRHPEFNDNNMDTSTTSGITGAIKDTFTTIVENVEPGPVLGVSGGMGVLFILFKVFKVLKL</sequence>
<reference evidence="2 3" key="1">
    <citation type="submission" date="2011-08" db="EMBL/GenBank/DDBJ databases">
        <title>The Genome Sequence of Plasmodium vivax Mauritania I.</title>
        <authorList>
            <consortium name="The Broad Institute Genome Sequencing Platform"/>
            <consortium name="The Broad Institute Genome Sequencing Center for Infectious Disease"/>
            <person name="Neafsey D."/>
            <person name="Carlton J."/>
            <person name="Barnwell J."/>
            <person name="Collins W."/>
            <person name="Escalante A."/>
            <person name="Mullikin J."/>
            <person name="Saul A."/>
            <person name="Guigo R."/>
            <person name="Camara F."/>
            <person name="Young S.K."/>
            <person name="Zeng Q."/>
            <person name="Gargeya S."/>
            <person name="Fitzgerald M."/>
            <person name="Haas B."/>
            <person name="Abouelleil A."/>
            <person name="Alvarado L."/>
            <person name="Arachchi H.M."/>
            <person name="Berlin A."/>
            <person name="Brown A."/>
            <person name="Chapman S.B."/>
            <person name="Chen Z."/>
            <person name="Dunbar C."/>
            <person name="Freedman E."/>
            <person name="Gearin G."/>
            <person name="Gellesch M."/>
            <person name="Goldberg J."/>
            <person name="Griggs A."/>
            <person name="Gujja S."/>
            <person name="Heiman D."/>
            <person name="Howarth C."/>
            <person name="Larson L."/>
            <person name="Lui A."/>
            <person name="MacDonald P.J.P."/>
            <person name="Montmayeur A."/>
            <person name="Murphy C."/>
            <person name="Neiman D."/>
            <person name="Pearson M."/>
            <person name="Priest M."/>
            <person name="Roberts A."/>
            <person name="Saif S."/>
            <person name="Shea T."/>
            <person name="Shenoy N."/>
            <person name="Sisk P."/>
            <person name="Stolte C."/>
            <person name="Sykes S."/>
            <person name="Wortman J."/>
            <person name="Nusbaum C."/>
            <person name="Birren B."/>
        </authorList>
    </citation>
    <scope>NUCLEOTIDE SEQUENCE [LARGE SCALE GENOMIC DNA]</scope>
    <source>
        <strain evidence="2 3">Mauritania I</strain>
    </source>
</reference>
<protein>
    <recommendedName>
        <fullName evidence="4">VIR protein</fullName>
    </recommendedName>
</protein>